<dbReference type="InterPro" id="IPR036890">
    <property type="entry name" value="HATPase_C_sf"/>
</dbReference>
<dbReference type="SMART" id="SM00388">
    <property type="entry name" value="HisKA"/>
    <property type="match status" value="1"/>
</dbReference>
<evidence type="ECO:0000256" key="4">
    <source>
        <dbReference type="SAM" id="Phobius"/>
    </source>
</evidence>
<keyword evidence="3" id="KW-0597">Phosphoprotein</keyword>
<dbReference type="Pfam" id="PF02518">
    <property type="entry name" value="HATPase_c"/>
    <property type="match status" value="1"/>
</dbReference>
<dbReference type="Pfam" id="PF07495">
    <property type="entry name" value="Y_Y_Y"/>
    <property type="match status" value="1"/>
</dbReference>
<evidence type="ECO:0000256" key="3">
    <source>
        <dbReference type="ARBA" id="ARBA00022553"/>
    </source>
</evidence>
<dbReference type="SUPFAM" id="SSF55874">
    <property type="entry name" value="ATPase domain of HSP90 chaperone/DNA topoisomerase II/histidine kinase"/>
    <property type="match status" value="1"/>
</dbReference>
<feature type="domain" description="Histidine kinase" evidence="5">
    <location>
        <begin position="826"/>
        <end position="1065"/>
    </location>
</feature>
<dbReference type="PROSITE" id="PS50109">
    <property type="entry name" value="HIS_KIN"/>
    <property type="match status" value="1"/>
</dbReference>
<dbReference type="EMBL" id="JBHRZS010000006">
    <property type="protein sequence ID" value="MFC3879828.1"/>
    <property type="molecule type" value="Genomic_DNA"/>
</dbReference>
<reference evidence="7" key="1">
    <citation type="journal article" date="2019" name="Int. J. Syst. Evol. Microbiol.">
        <title>The Global Catalogue of Microorganisms (GCM) 10K type strain sequencing project: providing services to taxonomists for standard genome sequencing and annotation.</title>
        <authorList>
            <consortium name="The Broad Institute Genomics Platform"/>
            <consortium name="The Broad Institute Genome Sequencing Center for Infectious Disease"/>
            <person name="Wu L."/>
            <person name="Ma J."/>
        </authorList>
    </citation>
    <scope>NUCLEOTIDE SEQUENCE [LARGE SCALE GENOMIC DNA]</scope>
    <source>
        <strain evidence="7">CCUG 60523</strain>
    </source>
</reference>
<dbReference type="Gene3D" id="2.60.40.10">
    <property type="entry name" value="Immunoglobulins"/>
    <property type="match status" value="1"/>
</dbReference>
<keyword evidence="7" id="KW-1185">Reference proteome</keyword>
<evidence type="ECO:0000256" key="2">
    <source>
        <dbReference type="ARBA" id="ARBA00012438"/>
    </source>
</evidence>
<organism evidence="6 7">
    <name type="scientific">Algoriphagus namhaensis</name>
    <dbReference type="NCBI Taxonomy" id="915353"/>
    <lineage>
        <taxon>Bacteria</taxon>
        <taxon>Pseudomonadati</taxon>
        <taxon>Bacteroidota</taxon>
        <taxon>Cytophagia</taxon>
        <taxon>Cytophagales</taxon>
        <taxon>Cyclobacteriaceae</taxon>
        <taxon>Algoriphagus</taxon>
    </lineage>
</organism>
<comment type="catalytic activity">
    <reaction evidence="1">
        <text>ATP + protein L-histidine = ADP + protein N-phospho-L-histidine.</text>
        <dbReference type="EC" id="2.7.13.3"/>
    </reaction>
</comment>
<keyword evidence="6" id="KW-0067">ATP-binding</keyword>
<sequence>MKKLLYLIVWITLISTEVLAQNQLEKGFPAITNYSPKEYDAFRQNWIFAQDKRGIIYVGNTDGLLEFDGNTWQLHTVPNKSGILGMDFSSDGKLFVGAQGDLGYFASDSQGKLTFYSLLDHLPEENQDFSNVTETYFNQGKVYFNSEKYLLIWDIEKKEFEVIPSKNGFHVLFKANDTIYIREWGVGLKVLKNGSLSLLEGGEQFENERIYSILPFPDEPGVLLIVTRSKGFFKYDGISFEPFKTEVDQFIKDNVLYLPGTVLRDGHFLLGTLNGGAIIIDKEGRKIAQYNQNIGIINNTVYFSFQDQAGGIWLGTENGISRIDYETPVSYFDYRSNITSYSHDIIRFKGLIYASTADGIYTLDPKTSVFNHLSEFNIQSWDFLEVDDDLLVGTSDGLYQIELDKLIPIKKTIGNEFIVNELVQSKLNPNRVFLGVNSGIWSVVKEKEDWIAERQILEVSDQATSLVEDPAGNVWMGTFSNGVFKVNFPQGPNQIEAPLIENFDQKDGLQDGIAFVKKINENVYIITTDSIYRFDDQKKRFEANLSDPVISNFYSIGAIFDYVPVKQDFLGRIWMGNKQKITVGEFKNENWTWTSFPLRRISDEAIYAYFTEENGVTWFASGEGFIKYDFSNQEKDSQSFSTLIRNVATVNDSTIYFGGDEQSLDVPELLFKNNQIKFRFSATSYERKGANQFSTFLEGFDENWSPWSLETVKSYTNLSPGEYTFLVKSSNIHGVEGSPASYSFLILPPWYRTWWAYLIYSFIITSLIYAIVQIRAFYLKKENRILDEKVQHRTRQLNKSLEDLKSTQAQLIQSEKMASLGELTAGIAHEIQNPLNFVNNFSEVSKELLEELGEEIEKQDWSEVNAIKDDLKENLTRINQHGKRAGAIVRGMLEHSRTNKGKKGPTNLNVLVEEFVRLSSHGFRAKDEDFNSDFKLELDPDLPKVNVVAADIGRVILNLVNNAFYAVNEQAKKSIEDYKPQVIVGSKKTEKGIEISIKDNGPGIPKQIKQKIFQPFFTTKPTGSGTGLGLSLSYDIVKAHGGELKVESPLTSEGGTEFKLILRFV</sequence>
<dbReference type="Gene3D" id="3.30.565.10">
    <property type="entry name" value="Histidine kinase-like ATPase, C-terminal domain"/>
    <property type="match status" value="1"/>
</dbReference>
<dbReference type="InterPro" id="IPR005467">
    <property type="entry name" value="His_kinase_dom"/>
</dbReference>
<dbReference type="InterPro" id="IPR015943">
    <property type="entry name" value="WD40/YVTN_repeat-like_dom_sf"/>
</dbReference>
<gene>
    <name evidence="6" type="ORF">ACFOSV_06555</name>
</gene>
<dbReference type="EC" id="2.7.13.3" evidence="2"/>
<protein>
    <recommendedName>
        <fullName evidence="2">histidine kinase</fullName>
        <ecNumber evidence="2">2.7.13.3</ecNumber>
    </recommendedName>
</protein>
<dbReference type="SUPFAM" id="SSF63829">
    <property type="entry name" value="Calcium-dependent phosphotriesterase"/>
    <property type="match status" value="2"/>
</dbReference>
<comment type="caution">
    <text evidence="6">The sequence shown here is derived from an EMBL/GenBank/DDBJ whole genome shotgun (WGS) entry which is preliminary data.</text>
</comment>
<dbReference type="RefSeq" id="WP_377904619.1">
    <property type="nucleotide sequence ID" value="NZ_JBHRZS010000006.1"/>
</dbReference>
<dbReference type="PANTHER" id="PTHR43065:SF42">
    <property type="entry name" value="TWO-COMPONENT SENSOR PPRA"/>
    <property type="match status" value="1"/>
</dbReference>
<dbReference type="InterPro" id="IPR003661">
    <property type="entry name" value="HisK_dim/P_dom"/>
</dbReference>
<dbReference type="Proteomes" id="UP001595805">
    <property type="component" value="Unassembled WGS sequence"/>
</dbReference>
<dbReference type="InterPro" id="IPR011123">
    <property type="entry name" value="Y_Y_Y"/>
</dbReference>
<dbReference type="SMART" id="SM00387">
    <property type="entry name" value="HATPase_c"/>
    <property type="match status" value="1"/>
</dbReference>
<dbReference type="SUPFAM" id="SSF47384">
    <property type="entry name" value="Homodimeric domain of signal transducing histidine kinase"/>
    <property type="match status" value="1"/>
</dbReference>
<evidence type="ECO:0000259" key="5">
    <source>
        <dbReference type="PROSITE" id="PS50109"/>
    </source>
</evidence>
<evidence type="ECO:0000256" key="1">
    <source>
        <dbReference type="ARBA" id="ARBA00000085"/>
    </source>
</evidence>
<dbReference type="InterPro" id="IPR004358">
    <property type="entry name" value="Sig_transdc_His_kin-like_C"/>
</dbReference>
<feature type="transmembrane region" description="Helical" evidence="4">
    <location>
        <begin position="754"/>
        <end position="772"/>
    </location>
</feature>
<dbReference type="InterPro" id="IPR003594">
    <property type="entry name" value="HATPase_dom"/>
</dbReference>
<dbReference type="InterPro" id="IPR011047">
    <property type="entry name" value="Quinoprotein_ADH-like_sf"/>
</dbReference>
<proteinExistence type="predicted"/>
<name>A0ABV8APE6_9BACT</name>
<dbReference type="InterPro" id="IPR036097">
    <property type="entry name" value="HisK_dim/P_sf"/>
</dbReference>
<dbReference type="PANTHER" id="PTHR43065">
    <property type="entry name" value="SENSOR HISTIDINE KINASE"/>
    <property type="match status" value="1"/>
</dbReference>
<keyword evidence="6" id="KW-0547">Nucleotide-binding</keyword>
<accession>A0ABV8APE6</accession>
<dbReference type="PRINTS" id="PR00344">
    <property type="entry name" value="BCTRLSENSOR"/>
</dbReference>
<keyword evidence="4" id="KW-1133">Transmembrane helix</keyword>
<dbReference type="Gene3D" id="1.10.287.130">
    <property type="match status" value="1"/>
</dbReference>
<evidence type="ECO:0000313" key="6">
    <source>
        <dbReference type="EMBL" id="MFC3879828.1"/>
    </source>
</evidence>
<dbReference type="SUPFAM" id="SSF50998">
    <property type="entry name" value="Quinoprotein alcohol dehydrogenase-like"/>
    <property type="match status" value="1"/>
</dbReference>
<keyword evidence="4" id="KW-0472">Membrane</keyword>
<dbReference type="GO" id="GO:0005524">
    <property type="term" value="F:ATP binding"/>
    <property type="evidence" value="ECO:0007669"/>
    <property type="project" value="UniProtKB-KW"/>
</dbReference>
<keyword evidence="4" id="KW-0812">Transmembrane</keyword>
<dbReference type="InterPro" id="IPR013783">
    <property type="entry name" value="Ig-like_fold"/>
</dbReference>
<evidence type="ECO:0000313" key="7">
    <source>
        <dbReference type="Proteomes" id="UP001595805"/>
    </source>
</evidence>
<dbReference type="Pfam" id="PF00512">
    <property type="entry name" value="HisKA"/>
    <property type="match status" value="1"/>
</dbReference>
<dbReference type="CDD" id="cd00082">
    <property type="entry name" value="HisKA"/>
    <property type="match status" value="1"/>
</dbReference>
<dbReference type="Gene3D" id="2.130.10.10">
    <property type="entry name" value="YVTN repeat-like/Quinoprotein amine dehydrogenase"/>
    <property type="match status" value="2"/>
</dbReference>